<sequence length="369" mass="41273">MTRKRAIDLTGADGLDNEKRIRLLGIIDRLRELGISENVSLPQLVVVGNQSSGKSSLLEGLTGLSFPVASDLCTRFATQIVLRRAPAEEGEARITIIPGPTSRLDETLNKHLTGFERRLAAVEFGCQEFEDIFNEAATCMGVPGPKTTNLEDVEKRFSDDILKIELSGPDHRHLSVVDVPGLFHNPTKFQTEEDRAIIRKLIEGYMTDKRTIILAIMDARNNLANQEVFSMARAADPAGKRTVGIITKCDALQAGDEAGVLRIAKNEVERLTHGWFVVRNRSTKEINEGVTIEGRHQRERQFFSTNPPWTELNRDRVGINALKSFLGHLLYDHIRSEFPAVVADIERLSLETQKELEILSPSRQTLTEQ</sequence>
<keyword evidence="2" id="KW-0342">GTP-binding</keyword>
<keyword evidence="5" id="KW-1185">Reference proteome</keyword>
<dbReference type="PRINTS" id="PR00195">
    <property type="entry name" value="DYNAMIN"/>
</dbReference>
<dbReference type="GO" id="GO:0008017">
    <property type="term" value="F:microtubule binding"/>
    <property type="evidence" value="ECO:0007669"/>
    <property type="project" value="TreeGrafter"/>
</dbReference>
<dbReference type="Pfam" id="PF01031">
    <property type="entry name" value="Dynamin_M"/>
    <property type="match status" value="1"/>
</dbReference>
<name>A0A0G4PVM3_PENC3</name>
<feature type="domain" description="Dynamin-type G" evidence="3">
    <location>
        <begin position="38"/>
        <end position="339"/>
    </location>
</feature>
<organism evidence="4 5">
    <name type="scientific">Penicillium camemberti (strain FM 013)</name>
    <dbReference type="NCBI Taxonomy" id="1429867"/>
    <lineage>
        <taxon>Eukaryota</taxon>
        <taxon>Fungi</taxon>
        <taxon>Dikarya</taxon>
        <taxon>Ascomycota</taxon>
        <taxon>Pezizomycotina</taxon>
        <taxon>Eurotiomycetes</taxon>
        <taxon>Eurotiomycetidae</taxon>
        <taxon>Eurotiales</taxon>
        <taxon>Aspergillaceae</taxon>
        <taxon>Penicillium</taxon>
    </lineage>
</organism>
<dbReference type="InterPro" id="IPR045063">
    <property type="entry name" value="Dynamin_N"/>
</dbReference>
<keyword evidence="1" id="KW-0547">Nucleotide-binding</keyword>
<dbReference type="InterPro" id="IPR001401">
    <property type="entry name" value="Dynamin_GTPase"/>
</dbReference>
<dbReference type="SMART" id="SM00053">
    <property type="entry name" value="DYNc"/>
    <property type="match status" value="1"/>
</dbReference>
<evidence type="ECO:0000259" key="3">
    <source>
        <dbReference type="PROSITE" id="PS51718"/>
    </source>
</evidence>
<dbReference type="InterPro" id="IPR027417">
    <property type="entry name" value="P-loop_NTPase"/>
</dbReference>
<evidence type="ECO:0000256" key="2">
    <source>
        <dbReference type="ARBA" id="ARBA00023134"/>
    </source>
</evidence>
<dbReference type="GO" id="GO:0005874">
    <property type="term" value="C:microtubule"/>
    <property type="evidence" value="ECO:0007669"/>
    <property type="project" value="TreeGrafter"/>
</dbReference>
<gene>
    <name evidence="4" type="ORF">PCAMFM013_S046g000033</name>
</gene>
<protein>
    <submittedName>
        <fullName evidence="4">Interferon-induced Mx protein</fullName>
    </submittedName>
</protein>
<dbReference type="PANTHER" id="PTHR11566">
    <property type="entry name" value="DYNAMIN"/>
    <property type="match status" value="1"/>
</dbReference>
<evidence type="ECO:0000313" key="5">
    <source>
        <dbReference type="Proteomes" id="UP000053732"/>
    </source>
</evidence>
<dbReference type="Pfam" id="PF00350">
    <property type="entry name" value="Dynamin_N"/>
    <property type="match status" value="1"/>
</dbReference>
<dbReference type="PROSITE" id="PS51718">
    <property type="entry name" value="G_DYNAMIN_2"/>
    <property type="match status" value="1"/>
</dbReference>
<dbReference type="InterPro" id="IPR022812">
    <property type="entry name" value="Dynamin"/>
</dbReference>
<dbReference type="GO" id="GO:0003924">
    <property type="term" value="F:GTPase activity"/>
    <property type="evidence" value="ECO:0007669"/>
    <property type="project" value="InterPro"/>
</dbReference>
<dbReference type="InterPro" id="IPR000375">
    <property type="entry name" value="Dynamin_stalk"/>
</dbReference>
<dbReference type="GO" id="GO:0016020">
    <property type="term" value="C:membrane"/>
    <property type="evidence" value="ECO:0007669"/>
    <property type="project" value="TreeGrafter"/>
</dbReference>
<dbReference type="STRING" id="1429867.A0A0G4PVM3"/>
<dbReference type="CDD" id="cd08771">
    <property type="entry name" value="DLP_1"/>
    <property type="match status" value="1"/>
</dbReference>
<dbReference type="InterPro" id="IPR030381">
    <property type="entry name" value="G_DYNAMIN_dom"/>
</dbReference>
<dbReference type="SUPFAM" id="SSF52540">
    <property type="entry name" value="P-loop containing nucleoside triphosphate hydrolases"/>
    <property type="match status" value="1"/>
</dbReference>
<dbReference type="GO" id="GO:0005525">
    <property type="term" value="F:GTP binding"/>
    <property type="evidence" value="ECO:0007669"/>
    <property type="project" value="InterPro"/>
</dbReference>
<proteinExistence type="predicted"/>
<dbReference type="GO" id="GO:0005739">
    <property type="term" value="C:mitochondrion"/>
    <property type="evidence" value="ECO:0007669"/>
    <property type="project" value="TreeGrafter"/>
</dbReference>
<dbReference type="PANTHER" id="PTHR11566:SF21">
    <property type="entry name" value="DYNAMIN RELATED PROTEIN 1, ISOFORM A"/>
    <property type="match status" value="1"/>
</dbReference>
<dbReference type="GO" id="GO:0048312">
    <property type="term" value="P:intracellular distribution of mitochondria"/>
    <property type="evidence" value="ECO:0007669"/>
    <property type="project" value="TreeGrafter"/>
</dbReference>
<reference evidence="4 5" key="1">
    <citation type="journal article" date="2014" name="Nat. Commun.">
        <title>Multiple recent horizontal transfers of a large genomic region in cheese making fungi.</title>
        <authorList>
            <person name="Cheeseman K."/>
            <person name="Ropars J."/>
            <person name="Renault P."/>
            <person name="Dupont J."/>
            <person name="Gouzy J."/>
            <person name="Branca A."/>
            <person name="Abraham A.L."/>
            <person name="Ceppi M."/>
            <person name="Conseiller E."/>
            <person name="Debuchy R."/>
            <person name="Malagnac F."/>
            <person name="Goarin A."/>
            <person name="Silar P."/>
            <person name="Lacoste S."/>
            <person name="Sallet E."/>
            <person name="Bensimon A."/>
            <person name="Giraud T."/>
            <person name="Brygoo Y."/>
        </authorList>
    </citation>
    <scope>NUCLEOTIDE SEQUENCE [LARGE SCALE GENOMIC DNA]</scope>
    <source>
        <strain evidence="5">FM 013</strain>
    </source>
</reference>
<evidence type="ECO:0000313" key="4">
    <source>
        <dbReference type="EMBL" id="CRL30229.1"/>
    </source>
</evidence>
<dbReference type="GO" id="GO:0000266">
    <property type="term" value="P:mitochondrial fission"/>
    <property type="evidence" value="ECO:0007669"/>
    <property type="project" value="TreeGrafter"/>
</dbReference>
<dbReference type="Gene3D" id="3.40.50.300">
    <property type="entry name" value="P-loop containing nucleotide triphosphate hydrolases"/>
    <property type="match status" value="1"/>
</dbReference>
<dbReference type="EMBL" id="HG793179">
    <property type="protein sequence ID" value="CRL30229.1"/>
    <property type="molecule type" value="Genomic_DNA"/>
</dbReference>
<dbReference type="AlphaFoldDB" id="A0A0G4PVM3"/>
<dbReference type="GO" id="GO:0016559">
    <property type="term" value="P:peroxisome fission"/>
    <property type="evidence" value="ECO:0007669"/>
    <property type="project" value="TreeGrafter"/>
</dbReference>
<accession>A0A0G4PVM3</accession>
<evidence type="ECO:0000256" key="1">
    <source>
        <dbReference type="ARBA" id="ARBA00022741"/>
    </source>
</evidence>
<dbReference type="Proteomes" id="UP000053732">
    <property type="component" value="Unassembled WGS sequence"/>
</dbReference>
<dbReference type="GO" id="GO:0006897">
    <property type="term" value="P:endocytosis"/>
    <property type="evidence" value="ECO:0007669"/>
    <property type="project" value="TreeGrafter"/>
</dbReference>